<dbReference type="Proteomes" id="UP000297814">
    <property type="component" value="Unassembled WGS sequence"/>
</dbReference>
<keyword evidence="1" id="KW-0812">Transmembrane</keyword>
<protein>
    <submittedName>
        <fullName evidence="2">Uncharacterized protein</fullName>
    </submittedName>
</protein>
<organism evidence="2 3">
    <name type="scientific">Botrytis hyacinthi</name>
    <dbReference type="NCBI Taxonomy" id="278943"/>
    <lineage>
        <taxon>Eukaryota</taxon>
        <taxon>Fungi</taxon>
        <taxon>Dikarya</taxon>
        <taxon>Ascomycota</taxon>
        <taxon>Pezizomycotina</taxon>
        <taxon>Leotiomycetes</taxon>
        <taxon>Helotiales</taxon>
        <taxon>Sclerotiniaceae</taxon>
        <taxon>Botrytis</taxon>
    </lineage>
</organism>
<reference evidence="2 3" key="1">
    <citation type="submission" date="2017-12" db="EMBL/GenBank/DDBJ databases">
        <title>Comparative genomics of Botrytis spp.</title>
        <authorList>
            <person name="Valero-Jimenez C.A."/>
            <person name="Tapia P."/>
            <person name="Veloso J."/>
            <person name="Silva-Moreno E."/>
            <person name="Staats M."/>
            <person name="Valdes J.H."/>
            <person name="Van Kan J.A.L."/>
        </authorList>
    </citation>
    <scope>NUCLEOTIDE SEQUENCE [LARGE SCALE GENOMIC DNA]</scope>
    <source>
        <strain evidence="2 3">Bh0001</strain>
    </source>
</reference>
<accession>A0A4Z1GRQ3</accession>
<evidence type="ECO:0000256" key="1">
    <source>
        <dbReference type="SAM" id="Phobius"/>
    </source>
</evidence>
<comment type="caution">
    <text evidence="2">The sequence shown here is derived from an EMBL/GenBank/DDBJ whole genome shotgun (WGS) entry which is preliminary data.</text>
</comment>
<gene>
    <name evidence="2" type="ORF">BHYA_0097g00180</name>
</gene>
<keyword evidence="3" id="KW-1185">Reference proteome</keyword>
<evidence type="ECO:0000313" key="2">
    <source>
        <dbReference type="EMBL" id="TGO37441.1"/>
    </source>
</evidence>
<feature type="transmembrane region" description="Helical" evidence="1">
    <location>
        <begin position="23"/>
        <end position="44"/>
    </location>
</feature>
<dbReference type="EMBL" id="PQXK01000097">
    <property type="protein sequence ID" value="TGO37441.1"/>
    <property type="molecule type" value="Genomic_DNA"/>
</dbReference>
<evidence type="ECO:0000313" key="3">
    <source>
        <dbReference type="Proteomes" id="UP000297814"/>
    </source>
</evidence>
<dbReference type="AlphaFoldDB" id="A0A4Z1GRQ3"/>
<sequence>MPAAQKMNNAFLHHLHVFPTNQMIASVVLCQILLNVGVAILSDFKNVMPVNGRHLATYLIALVVHWYCGENRSLMFPNTGALTPDRSLTELLANALEATLQAVEI</sequence>
<proteinExistence type="predicted"/>
<name>A0A4Z1GRQ3_9HELO</name>
<keyword evidence="1" id="KW-0472">Membrane</keyword>
<keyword evidence="1" id="KW-1133">Transmembrane helix</keyword>